<proteinExistence type="predicted"/>
<protein>
    <submittedName>
        <fullName evidence="2">Uncharacterized protein</fullName>
    </submittedName>
</protein>
<evidence type="ECO:0000313" key="3">
    <source>
        <dbReference type="Proteomes" id="UP000324222"/>
    </source>
</evidence>
<evidence type="ECO:0000256" key="1">
    <source>
        <dbReference type="SAM" id="MobiDB-lite"/>
    </source>
</evidence>
<dbReference type="AlphaFoldDB" id="A0A5B7GW45"/>
<gene>
    <name evidence="2" type="ORF">E2C01_054861</name>
</gene>
<feature type="region of interest" description="Disordered" evidence="1">
    <location>
        <begin position="27"/>
        <end position="60"/>
    </location>
</feature>
<comment type="caution">
    <text evidence="2">The sequence shown here is derived from an EMBL/GenBank/DDBJ whole genome shotgun (WGS) entry which is preliminary data.</text>
</comment>
<reference evidence="2 3" key="1">
    <citation type="submission" date="2019-05" db="EMBL/GenBank/DDBJ databases">
        <title>Another draft genome of Portunus trituberculatus and its Hox gene families provides insights of decapod evolution.</title>
        <authorList>
            <person name="Jeong J.-H."/>
            <person name="Song I."/>
            <person name="Kim S."/>
            <person name="Choi T."/>
            <person name="Kim D."/>
            <person name="Ryu S."/>
            <person name="Kim W."/>
        </authorList>
    </citation>
    <scope>NUCLEOTIDE SEQUENCE [LARGE SCALE GENOMIC DNA]</scope>
    <source>
        <tissue evidence="2">Muscle</tissue>
    </source>
</reference>
<organism evidence="2 3">
    <name type="scientific">Portunus trituberculatus</name>
    <name type="common">Swimming crab</name>
    <name type="synonym">Neptunus trituberculatus</name>
    <dbReference type="NCBI Taxonomy" id="210409"/>
    <lineage>
        <taxon>Eukaryota</taxon>
        <taxon>Metazoa</taxon>
        <taxon>Ecdysozoa</taxon>
        <taxon>Arthropoda</taxon>
        <taxon>Crustacea</taxon>
        <taxon>Multicrustacea</taxon>
        <taxon>Malacostraca</taxon>
        <taxon>Eumalacostraca</taxon>
        <taxon>Eucarida</taxon>
        <taxon>Decapoda</taxon>
        <taxon>Pleocyemata</taxon>
        <taxon>Brachyura</taxon>
        <taxon>Eubrachyura</taxon>
        <taxon>Portunoidea</taxon>
        <taxon>Portunidae</taxon>
        <taxon>Portuninae</taxon>
        <taxon>Portunus</taxon>
    </lineage>
</organism>
<accession>A0A5B7GW45</accession>
<sequence length="60" mass="6715">MDWINISWQGKNRASRPPYGLEQHQLARQKQGKPSAISRTGSTSAGKAITGHKAYHRVKQ</sequence>
<dbReference type="EMBL" id="VSRR010017920">
    <property type="protein sequence ID" value="MPC60804.1"/>
    <property type="molecule type" value="Genomic_DNA"/>
</dbReference>
<keyword evidence="3" id="KW-1185">Reference proteome</keyword>
<name>A0A5B7GW45_PORTR</name>
<evidence type="ECO:0000313" key="2">
    <source>
        <dbReference type="EMBL" id="MPC60804.1"/>
    </source>
</evidence>
<dbReference type="Proteomes" id="UP000324222">
    <property type="component" value="Unassembled WGS sequence"/>
</dbReference>